<dbReference type="RefSeq" id="WP_005999310.1">
    <property type="nucleotide sequence ID" value="NZ_AAEW02000006.1"/>
</dbReference>
<dbReference type="Pfam" id="PF04230">
    <property type="entry name" value="PS_pyruv_trans"/>
    <property type="match status" value="1"/>
</dbReference>
<reference evidence="2" key="1">
    <citation type="submission" date="2006-05" db="EMBL/GenBank/DDBJ databases">
        <title>Annotation of the draft genome assembly of Desulfuromonas acetoxidans DSM 684.</title>
        <authorList>
            <consortium name="US DOE Joint Genome Institute (JGI-ORNL)"/>
            <person name="Larimer F."/>
            <person name="Land M."/>
            <person name="Hauser L."/>
        </authorList>
    </citation>
    <scope>NUCLEOTIDE SEQUENCE [LARGE SCALE GENOMIC DNA]</scope>
    <source>
        <strain evidence="2">DSM 684</strain>
    </source>
</reference>
<dbReference type="Proteomes" id="UP000005695">
    <property type="component" value="Unassembled WGS sequence"/>
</dbReference>
<reference evidence="2" key="2">
    <citation type="submission" date="2006-05" db="EMBL/GenBank/DDBJ databases">
        <title>Sequencing of the draft genome and assembly of Desulfuromonas acetoxidans DSM 684.</title>
        <authorList>
            <consortium name="US DOE Joint Genome Institute (JGI-PGF)"/>
            <person name="Copeland A."/>
            <person name="Lucas S."/>
            <person name="Lapidus A."/>
            <person name="Barry K."/>
            <person name="Detter J.C."/>
            <person name="Glavina del Rio T."/>
            <person name="Hammon N."/>
            <person name="Israni S."/>
            <person name="Dalin E."/>
            <person name="Tice H."/>
            <person name="Bruce D."/>
            <person name="Pitluck S."/>
            <person name="Richardson P."/>
        </authorList>
    </citation>
    <scope>NUCLEOTIDE SEQUENCE [LARGE SCALE GENOMIC DNA]</scope>
    <source>
        <strain evidence="2">DSM 684</strain>
    </source>
</reference>
<organism evidence="2 3">
    <name type="scientific">Desulfuromonas acetoxidans (strain DSM 684 / 11070)</name>
    <dbReference type="NCBI Taxonomy" id="281689"/>
    <lineage>
        <taxon>Bacteria</taxon>
        <taxon>Pseudomonadati</taxon>
        <taxon>Thermodesulfobacteriota</taxon>
        <taxon>Desulfuromonadia</taxon>
        <taxon>Desulfuromonadales</taxon>
        <taxon>Desulfuromonadaceae</taxon>
        <taxon>Desulfuromonas</taxon>
    </lineage>
</organism>
<evidence type="ECO:0000313" key="2">
    <source>
        <dbReference type="EMBL" id="EAT16149.1"/>
    </source>
</evidence>
<protein>
    <submittedName>
        <fullName evidence="2">ExoV domain protein</fullName>
    </submittedName>
</protein>
<evidence type="ECO:0000259" key="1">
    <source>
        <dbReference type="Pfam" id="PF04230"/>
    </source>
</evidence>
<dbReference type="EMBL" id="AAEW02000006">
    <property type="protein sequence ID" value="EAT16149.1"/>
    <property type="molecule type" value="Genomic_DNA"/>
</dbReference>
<feature type="domain" description="Polysaccharide pyruvyl transferase" evidence="1">
    <location>
        <begin position="26"/>
        <end position="193"/>
    </location>
</feature>
<dbReference type="AlphaFoldDB" id="Q1K159"/>
<comment type="caution">
    <text evidence="2">The sequence shown here is derived from an EMBL/GenBank/DDBJ whole genome shotgun (WGS) entry which is preliminary data.</text>
</comment>
<evidence type="ECO:0000313" key="3">
    <source>
        <dbReference type="Proteomes" id="UP000005695"/>
    </source>
</evidence>
<keyword evidence="3" id="KW-1185">Reference proteome</keyword>
<accession>Q1K159</accession>
<gene>
    <name evidence="2" type="ORF">Dace_1613</name>
</gene>
<sequence length="259" mass="29580">MQPLKLYWSSGLKNGKKNFGDWLSPALCEAISGRPIVYAKPKECDLVAVGSILHRLKNHFWTHRVHVWGSGLIQEQRPFSSPHTFDAVRGKYTAALIKNKSPKALGDPGLLSGILLPEKPRQKRYRVGIVPHYVDQKHPAVVEFCKQPGVAFIDIFSETLDFLDQVSRCEIILSSSLHGLIIADALNIPNAWLKLSERVRGKDFKFADYYSVFGLDEMEPHPFNEQTRVNQLDEIYDNYQRPGIDEVKKQLYEAFPFRT</sequence>
<dbReference type="OrthoDB" id="9803627at2"/>
<name>Q1K159_DESA6</name>
<dbReference type="InterPro" id="IPR007345">
    <property type="entry name" value="Polysacch_pyruvyl_Trfase"/>
</dbReference>
<proteinExistence type="predicted"/>